<feature type="transmembrane region" description="Helical" evidence="1">
    <location>
        <begin position="80"/>
        <end position="107"/>
    </location>
</feature>
<keyword evidence="2" id="KW-0614">Plasmid</keyword>
<gene>
    <name evidence="2" type="ORF">H0Z12_22010</name>
</gene>
<reference evidence="2" key="1">
    <citation type="submission" date="2020-07" db="EMBL/GenBank/DDBJ databases">
        <title>Genome Sequences for Panteoa spp. that cause Center Rot in Onions.</title>
        <authorList>
            <person name="Asselin J.A."/>
            <person name="Helmann T."/>
            <person name="Beer S."/>
            <person name="Stodghill P."/>
        </authorList>
    </citation>
    <scope>NUCLEOTIDE SEQUENCE</scope>
    <source>
        <strain evidence="2">OC5a</strain>
        <plasmid evidence="2">pOC5aB</plasmid>
    </source>
</reference>
<keyword evidence="1" id="KW-1133">Transmembrane helix</keyword>
<feature type="transmembrane region" description="Helical" evidence="1">
    <location>
        <begin position="154"/>
        <end position="178"/>
    </location>
</feature>
<keyword evidence="1" id="KW-0812">Transmembrane</keyword>
<dbReference type="RefSeq" id="WP_088900834.1">
    <property type="nucleotide sequence ID" value="NZ_CP059085.1"/>
</dbReference>
<geneLocation type="plasmid" evidence="2 3">
    <name>pOC5aB</name>
</geneLocation>
<proteinExistence type="predicted"/>
<feature type="transmembrane region" description="Helical" evidence="1">
    <location>
        <begin position="128"/>
        <end position="148"/>
    </location>
</feature>
<name>A0A8A4K8K7_PANAN</name>
<dbReference type="AlphaFoldDB" id="A0A8A4K8K7"/>
<evidence type="ECO:0000256" key="1">
    <source>
        <dbReference type="SAM" id="Phobius"/>
    </source>
</evidence>
<dbReference type="Proteomes" id="UP000663901">
    <property type="component" value="Plasmid pOC5aB"/>
</dbReference>
<accession>A0A8A4K8K7</accession>
<organism evidence="2 3">
    <name type="scientific">Pantoea ananas</name>
    <name type="common">Erwinia uredovora</name>
    <dbReference type="NCBI Taxonomy" id="553"/>
    <lineage>
        <taxon>Bacteria</taxon>
        <taxon>Pseudomonadati</taxon>
        <taxon>Pseudomonadota</taxon>
        <taxon>Gammaproteobacteria</taxon>
        <taxon>Enterobacterales</taxon>
        <taxon>Erwiniaceae</taxon>
        <taxon>Pantoea</taxon>
    </lineage>
</organism>
<evidence type="ECO:0000313" key="2">
    <source>
        <dbReference type="EMBL" id="QTC48465.1"/>
    </source>
</evidence>
<protein>
    <submittedName>
        <fullName evidence="2">Uncharacterized protein</fullName>
    </submittedName>
</protein>
<dbReference type="EMBL" id="CP059085">
    <property type="protein sequence ID" value="QTC48465.1"/>
    <property type="molecule type" value="Genomic_DNA"/>
</dbReference>
<feature type="transmembrane region" description="Helical" evidence="1">
    <location>
        <begin position="39"/>
        <end position="60"/>
    </location>
</feature>
<evidence type="ECO:0000313" key="3">
    <source>
        <dbReference type="Proteomes" id="UP000663901"/>
    </source>
</evidence>
<sequence length="192" mass="20758">MVTITQKDISQDMAMLTGSLENDQAVLVSPVAALKLGMALPLGCVMGYVLALCWLAFSYVPAQDSFGNVENLLDAMQMEFAFTLFALVMAIGIGIGLYKVALVYLTFKQETRSQSLIINHFKKLTSKLALTVLLINWAIAVAACVYAPELIVVGAFAFVFSVLIAQTIISAEVARFGLRGAMVKLSKVLNKI</sequence>
<keyword evidence="1" id="KW-0472">Membrane</keyword>